<protein>
    <recommendedName>
        <fullName evidence="8 18">3-dehydroquinate synthase</fullName>
        <shortName evidence="18">DHQS</shortName>
        <ecNumber evidence="7 18">4.2.3.4</ecNumber>
    </recommendedName>
</protein>
<comment type="catalytic activity">
    <reaction evidence="1 18">
        <text>7-phospho-2-dehydro-3-deoxy-D-arabino-heptonate = 3-dehydroquinate + phosphate</text>
        <dbReference type="Rhea" id="RHEA:21968"/>
        <dbReference type="ChEBI" id="CHEBI:32364"/>
        <dbReference type="ChEBI" id="CHEBI:43474"/>
        <dbReference type="ChEBI" id="CHEBI:58394"/>
        <dbReference type="EC" id="4.2.3.4"/>
    </reaction>
</comment>
<keyword evidence="10 18" id="KW-0028">Amino-acid biosynthesis</keyword>
<evidence type="ECO:0000256" key="15">
    <source>
        <dbReference type="ARBA" id="ARBA00023141"/>
    </source>
</evidence>
<comment type="cofactor">
    <cofactor evidence="3">
        <name>Zn(2+)</name>
        <dbReference type="ChEBI" id="CHEBI:29105"/>
    </cofactor>
</comment>
<dbReference type="Gene3D" id="1.20.1090.10">
    <property type="entry name" value="Dehydroquinate synthase-like - alpha domain"/>
    <property type="match status" value="1"/>
</dbReference>
<comment type="cofactor">
    <cofactor evidence="18">
        <name>Co(2+)</name>
        <dbReference type="ChEBI" id="CHEBI:48828"/>
    </cofactor>
    <cofactor evidence="18">
        <name>Zn(2+)</name>
        <dbReference type="ChEBI" id="CHEBI:29105"/>
    </cofactor>
    <text evidence="18">Binds 1 divalent metal cation per subunit. Can use either Co(2+) or Zn(2+).</text>
</comment>
<keyword evidence="22" id="KW-1185">Reference proteome</keyword>
<evidence type="ECO:0000256" key="14">
    <source>
        <dbReference type="ARBA" id="ARBA00023027"/>
    </source>
</evidence>
<dbReference type="EMBL" id="MZGV01000086">
    <property type="protein sequence ID" value="OPJ57398.1"/>
    <property type="molecule type" value="Genomic_DNA"/>
</dbReference>
<name>A0A1V4IBL9_9CLOT</name>
<evidence type="ECO:0000256" key="10">
    <source>
        <dbReference type="ARBA" id="ARBA00022605"/>
    </source>
</evidence>
<evidence type="ECO:0000256" key="16">
    <source>
        <dbReference type="ARBA" id="ARBA00023239"/>
    </source>
</evidence>
<feature type="binding site" evidence="18">
    <location>
        <begin position="130"/>
        <end position="131"/>
    </location>
    <ligand>
        <name>NAD(+)</name>
        <dbReference type="ChEBI" id="CHEBI:57540"/>
    </ligand>
</feature>
<evidence type="ECO:0000256" key="11">
    <source>
        <dbReference type="ARBA" id="ARBA00022723"/>
    </source>
</evidence>
<keyword evidence="17 18" id="KW-0170">Cobalt</keyword>
<evidence type="ECO:0000256" key="6">
    <source>
        <dbReference type="ARBA" id="ARBA00005412"/>
    </source>
</evidence>
<evidence type="ECO:0000313" key="21">
    <source>
        <dbReference type="EMBL" id="OPJ57398.1"/>
    </source>
</evidence>
<dbReference type="Proteomes" id="UP000190080">
    <property type="component" value="Unassembled WGS sequence"/>
</dbReference>
<sequence>MIKIPINIPGKEYEIYIERGLIKNAASVIRKVVPCKNVVVITDENVNKLYAPSLMDGLAKEGYNANIVVLPAGESTKSMSSLEYLYNKFIDYSLNRDSLLIALGGGVIGDLTGFAAATFLRGISYVQIPTSITAQVDSSIGGKVAVDLKRGKNLVGNFYHPKLVVMDPEVLSTLEERFFSDGMAEVIKYALIRDRELFNRLLSWNRMQLSNNLEYVLSTCCNIKKQIVEKDEKDKGERMLLNFGHTIGHAVEKYYDYKKFSHGEAVAIGMYNIALIGEHLGLTEKGTNVHVKELINKYSLPFELKDMDIDVLVDTMSGDKKVLDNGLNFIFISEIGKSFIKAIDTSIIRKSLKSKEG</sequence>
<feature type="binding site" evidence="18">
    <location>
        <position position="152"/>
    </location>
    <ligand>
        <name>NAD(+)</name>
        <dbReference type="ChEBI" id="CHEBI:57540"/>
    </ligand>
</feature>
<comment type="function">
    <text evidence="18">Catalyzes the conversion of 3-deoxy-D-arabino-heptulosonate 7-phosphate (DAHP) to dehydroquinate (DHQ).</text>
</comment>
<dbReference type="GO" id="GO:0046872">
    <property type="term" value="F:metal ion binding"/>
    <property type="evidence" value="ECO:0007669"/>
    <property type="project" value="UniProtKB-KW"/>
</dbReference>
<comment type="caution">
    <text evidence="18">Lacks conserved residue(s) required for the propagation of feature annotation.</text>
</comment>
<dbReference type="AlphaFoldDB" id="A0A1V4IBL9"/>
<dbReference type="GO" id="GO:0005737">
    <property type="term" value="C:cytoplasm"/>
    <property type="evidence" value="ECO:0007669"/>
    <property type="project" value="UniProtKB-SubCell"/>
</dbReference>
<evidence type="ECO:0000256" key="17">
    <source>
        <dbReference type="ARBA" id="ARBA00023285"/>
    </source>
</evidence>
<dbReference type="OrthoDB" id="9806583at2"/>
<evidence type="ECO:0000256" key="13">
    <source>
        <dbReference type="ARBA" id="ARBA00022833"/>
    </source>
</evidence>
<dbReference type="InterPro" id="IPR016037">
    <property type="entry name" value="DHQ_synth_AroB"/>
</dbReference>
<evidence type="ECO:0000256" key="1">
    <source>
        <dbReference type="ARBA" id="ARBA00001393"/>
    </source>
</evidence>
<feature type="binding site" evidence="18">
    <location>
        <begin position="106"/>
        <end position="110"/>
    </location>
    <ligand>
        <name>NAD(+)</name>
        <dbReference type="ChEBI" id="CHEBI:57540"/>
    </ligand>
</feature>
<dbReference type="RefSeq" id="WP_079428076.1">
    <property type="nucleotide sequence ID" value="NZ_MZGV01000086.1"/>
</dbReference>
<keyword evidence="14 18" id="KW-0520">NAD</keyword>
<gene>
    <name evidence="18 21" type="primary">aroB</name>
    <name evidence="21" type="ORF">CLORY_41370</name>
</gene>
<keyword evidence="13 18" id="KW-0862">Zinc</keyword>
<evidence type="ECO:0000259" key="19">
    <source>
        <dbReference type="Pfam" id="PF01761"/>
    </source>
</evidence>
<feature type="binding site" evidence="18">
    <location>
        <position position="245"/>
    </location>
    <ligand>
        <name>Zn(2+)</name>
        <dbReference type="ChEBI" id="CHEBI:29105"/>
    </ligand>
</feature>
<comment type="subcellular location">
    <subcellularLocation>
        <location evidence="4 18">Cytoplasm</location>
    </subcellularLocation>
</comment>
<evidence type="ECO:0000313" key="22">
    <source>
        <dbReference type="Proteomes" id="UP000190080"/>
    </source>
</evidence>
<dbReference type="EC" id="4.2.3.4" evidence="7 18"/>
<feature type="binding site" evidence="18">
    <location>
        <position position="143"/>
    </location>
    <ligand>
        <name>NAD(+)</name>
        <dbReference type="ChEBI" id="CHEBI:57540"/>
    </ligand>
</feature>
<dbReference type="NCBIfam" id="TIGR01357">
    <property type="entry name" value="aroB"/>
    <property type="match status" value="1"/>
</dbReference>
<feature type="domain" description="3-dehydroquinate synthase N-terminal" evidence="19">
    <location>
        <begin position="68"/>
        <end position="179"/>
    </location>
</feature>
<dbReference type="CDD" id="cd08195">
    <property type="entry name" value="DHQS"/>
    <property type="match status" value="1"/>
</dbReference>
<accession>A0A1V4IBL9</accession>
<keyword evidence="12 18" id="KW-0547">Nucleotide-binding</keyword>
<dbReference type="GO" id="GO:0008652">
    <property type="term" value="P:amino acid biosynthetic process"/>
    <property type="evidence" value="ECO:0007669"/>
    <property type="project" value="UniProtKB-KW"/>
</dbReference>
<dbReference type="FunFam" id="3.40.50.1970:FF:000007">
    <property type="entry name" value="Pentafunctional AROM polypeptide"/>
    <property type="match status" value="1"/>
</dbReference>
<evidence type="ECO:0000259" key="20">
    <source>
        <dbReference type="Pfam" id="PF24621"/>
    </source>
</evidence>
<keyword evidence="15 18" id="KW-0057">Aromatic amino acid biosynthesis</keyword>
<reference evidence="21 22" key="1">
    <citation type="submission" date="2017-03" db="EMBL/GenBank/DDBJ databases">
        <title>Genome sequence of Clostridium oryzae DSM 28571.</title>
        <authorList>
            <person name="Poehlein A."/>
            <person name="Daniel R."/>
        </authorList>
    </citation>
    <scope>NUCLEOTIDE SEQUENCE [LARGE SCALE GENOMIC DNA]</scope>
    <source>
        <strain evidence="21 22">DSM 28571</strain>
    </source>
</reference>
<comment type="caution">
    <text evidence="21">The sequence shown here is derived from an EMBL/GenBank/DDBJ whole genome shotgun (WGS) entry which is preliminary data.</text>
</comment>
<comment type="pathway">
    <text evidence="5 18">Metabolic intermediate biosynthesis; chorismate biosynthesis; chorismate from D-erythrose 4-phosphate and phosphoenolpyruvate: step 2/7.</text>
</comment>
<dbReference type="InterPro" id="IPR030960">
    <property type="entry name" value="DHQS/DOIS_N"/>
</dbReference>
<dbReference type="InterPro" id="IPR056179">
    <property type="entry name" value="DHQS_C"/>
</dbReference>
<evidence type="ECO:0000256" key="9">
    <source>
        <dbReference type="ARBA" id="ARBA00022490"/>
    </source>
</evidence>
<dbReference type="PANTHER" id="PTHR43622:SF7">
    <property type="entry name" value="3-DEHYDROQUINATE SYNTHASE, CHLOROPLASTIC"/>
    <property type="match status" value="1"/>
</dbReference>
<keyword evidence="9 18" id="KW-0963">Cytoplasm</keyword>
<dbReference type="Gene3D" id="3.40.50.1970">
    <property type="match status" value="1"/>
</dbReference>
<dbReference type="STRING" id="1450648.CLORY_41370"/>
<evidence type="ECO:0000256" key="5">
    <source>
        <dbReference type="ARBA" id="ARBA00004661"/>
    </source>
</evidence>
<dbReference type="InterPro" id="IPR050071">
    <property type="entry name" value="Dehydroquinate_synthase"/>
</dbReference>
<evidence type="ECO:0000256" key="3">
    <source>
        <dbReference type="ARBA" id="ARBA00001947"/>
    </source>
</evidence>
<evidence type="ECO:0000256" key="2">
    <source>
        <dbReference type="ARBA" id="ARBA00001911"/>
    </source>
</evidence>
<dbReference type="GO" id="GO:0003856">
    <property type="term" value="F:3-dehydroquinate synthase activity"/>
    <property type="evidence" value="ECO:0007669"/>
    <property type="project" value="UniProtKB-UniRule"/>
</dbReference>
<dbReference type="GO" id="GO:0009073">
    <property type="term" value="P:aromatic amino acid family biosynthetic process"/>
    <property type="evidence" value="ECO:0007669"/>
    <property type="project" value="UniProtKB-KW"/>
</dbReference>
<evidence type="ECO:0000256" key="4">
    <source>
        <dbReference type="ARBA" id="ARBA00004496"/>
    </source>
</evidence>
<feature type="binding site" evidence="18">
    <location>
        <position position="262"/>
    </location>
    <ligand>
        <name>Zn(2+)</name>
        <dbReference type="ChEBI" id="CHEBI:29105"/>
    </ligand>
</feature>
<dbReference type="SUPFAM" id="SSF56796">
    <property type="entry name" value="Dehydroquinate synthase-like"/>
    <property type="match status" value="1"/>
</dbReference>
<dbReference type="GO" id="GO:0009423">
    <property type="term" value="P:chorismate biosynthetic process"/>
    <property type="evidence" value="ECO:0007669"/>
    <property type="project" value="UniProtKB-UniRule"/>
</dbReference>
<dbReference type="GO" id="GO:0000166">
    <property type="term" value="F:nucleotide binding"/>
    <property type="evidence" value="ECO:0007669"/>
    <property type="project" value="UniProtKB-KW"/>
</dbReference>
<dbReference type="Pfam" id="PF24621">
    <property type="entry name" value="DHQS_C"/>
    <property type="match status" value="1"/>
</dbReference>
<comment type="similarity">
    <text evidence="6 18">Belongs to the sugar phosphate cyclases superfamily. Dehydroquinate synthase family.</text>
</comment>
<keyword evidence="16 18" id="KW-0456">Lyase</keyword>
<dbReference type="InterPro" id="IPR030963">
    <property type="entry name" value="DHQ_synth_fam"/>
</dbReference>
<comment type="cofactor">
    <cofactor evidence="2 18">
        <name>NAD(+)</name>
        <dbReference type="ChEBI" id="CHEBI:57540"/>
    </cofactor>
</comment>
<evidence type="ECO:0000256" key="8">
    <source>
        <dbReference type="ARBA" id="ARBA00017684"/>
    </source>
</evidence>
<organism evidence="21 22">
    <name type="scientific">Clostridium oryzae</name>
    <dbReference type="NCBI Taxonomy" id="1450648"/>
    <lineage>
        <taxon>Bacteria</taxon>
        <taxon>Bacillati</taxon>
        <taxon>Bacillota</taxon>
        <taxon>Clostridia</taxon>
        <taxon>Eubacteriales</taxon>
        <taxon>Clostridiaceae</taxon>
        <taxon>Clostridium</taxon>
    </lineage>
</organism>
<dbReference type="Pfam" id="PF01761">
    <property type="entry name" value="DHQ_synthase"/>
    <property type="match status" value="1"/>
</dbReference>
<feature type="binding site" evidence="18">
    <location>
        <position position="185"/>
    </location>
    <ligand>
        <name>Zn(2+)</name>
        <dbReference type="ChEBI" id="CHEBI:29105"/>
    </ligand>
</feature>
<keyword evidence="11 18" id="KW-0479">Metal-binding</keyword>
<proteinExistence type="inferred from homology"/>
<dbReference type="HAMAP" id="MF_00110">
    <property type="entry name" value="DHQ_synthase"/>
    <property type="match status" value="1"/>
</dbReference>
<dbReference type="UniPathway" id="UPA00053">
    <property type="reaction ID" value="UER00085"/>
</dbReference>
<evidence type="ECO:0000256" key="18">
    <source>
        <dbReference type="HAMAP-Rule" id="MF_00110"/>
    </source>
</evidence>
<dbReference type="PANTHER" id="PTHR43622">
    <property type="entry name" value="3-DEHYDROQUINATE SYNTHASE"/>
    <property type="match status" value="1"/>
</dbReference>
<dbReference type="PIRSF" id="PIRSF001455">
    <property type="entry name" value="DHQ_synth"/>
    <property type="match status" value="1"/>
</dbReference>
<evidence type="ECO:0000256" key="7">
    <source>
        <dbReference type="ARBA" id="ARBA00013031"/>
    </source>
</evidence>
<evidence type="ECO:0000256" key="12">
    <source>
        <dbReference type="ARBA" id="ARBA00022741"/>
    </source>
</evidence>
<feature type="domain" description="3-dehydroquinate synthase C-terminal" evidence="20">
    <location>
        <begin position="182"/>
        <end position="322"/>
    </location>
</feature>